<feature type="domain" description="DUF695" evidence="2">
    <location>
        <begin position="323"/>
        <end position="414"/>
    </location>
</feature>
<dbReference type="Proteomes" id="UP000660339">
    <property type="component" value="Unassembled WGS sequence"/>
</dbReference>
<feature type="region of interest" description="Disordered" evidence="1">
    <location>
        <begin position="38"/>
        <end position="63"/>
    </location>
</feature>
<accession>A0A8J3LAW4</accession>
<evidence type="ECO:0000256" key="1">
    <source>
        <dbReference type="SAM" id="MobiDB-lite"/>
    </source>
</evidence>
<evidence type="ECO:0000259" key="2">
    <source>
        <dbReference type="Pfam" id="PF05117"/>
    </source>
</evidence>
<proteinExistence type="predicted"/>
<comment type="caution">
    <text evidence="3">The sequence shown here is derived from an EMBL/GenBank/DDBJ whole genome shotgun (WGS) entry which is preliminary data.</text>
</comment>
<evidence type="ECO:0000313" key="4">
    <source>
        <dbReference type="Proteomes" id="UP000660339"/>
    </source>
</evidence>
<organism evidence="3 4">
    <name type="scientific">Catellatospora methionotrophica</name>
    <dbReference type="NCBI Taxonomy" id="121620"/>
    <lineage>
        <taxon>Bacteria</taxon>
        <taxon>Bacillati</taxon>
        <taxon>Actinomycetota</taxon>
        <taxon>Actinomycetes</taxon>
        <taxon>Micromonosporales</taxon>
        <taxon>Micromonosporaceae</taxon>
        <taxon>Catellatospora</taxon>
    </lineage>
</organism>
<keyword evidence="4" id="KW-1185">Reference proteome</keyword>
<feature type="region of interest" description="Disordered" evidence="1">
    <location>
        <begin position="1"/>
        <end position="25"/>
    </location>
</feature>
<dbReference type="AlphaFoldDB" id="A0A8J3LAW4"/>
<dbReference type="EMBL" id="BONJ01000020">
    <property type="protein sequence ID" value="GIG15395.1"/>
    <property type="molecule type" value="Genomic_DNA"/>
</dbReference>
<evidence type="ECO:0000313" key="3">
    <source>
        <dbReference type="EMBL" id="GIG15395.1"/>
    </source>
</evidence>
<reference evidence="3" key="1">
    <citation type="submission" date="2021-01" db="EMBL/GenBank/DDBJ databases">
        <title>Whole genome shotgun sequence of Catellatospora methionotrophica NBRC 14553.</title>
        <authorList>
            <person name="Komaki H."/>
            <person name="Tamura T."/>
        </authorList>
    </citation>
    <scope>NUCLEOTIDE SEQUENCE</scope>
    <source>
        <strain evidence="3">NBRC 14553</strain>
    </source>
</reference>
<feature type="compositionally biased region" description="Polar residues" evidence="1">
    <location>
        <begin position="38"/>
        <end position="49"/>
    </location>
</feature>
<dbReference type="InterPro" id="IPR016097">
    <property type="entry name" value="DUF695"/>
</dbReference>
<name>A0A8J3LAW4_9ACTN</name>
<gene>
    <name evidence="3" type="ORF">Cme02nite_37270</name>
</gene>
<dbReference type="Pfam" id="PF05117">
    <property type="entry name" value="DUF695"/>
    <property type="match status" value="1"/>
</dbReference>
<sequence length="421" mass="46729">MRTTDDGAVSCSDVGEPHPASSNSPAAMIAVRRRKALSPSSYGVPQGSTRRPPAEVAPLRRSTPKLRPSALPRLPLCSRTMIFSRKRRPDGSAAIVAFWSAWPQLRARSEAAIAARDFPEDLVADLSNRVNDIHPELEWEFSRGRVAEHAFIVSAAGDMALRALAYRWRQAAPRADETWEFHDVRQAEPEMFEATFEADGHRVALAELRYAFTLDEPRSEYDVVVFHPAFAAMTDEQRARVAFLSLAWLLGEDAVEIWIGGVDITAAPSDGARTPQELATAVAELADQYREETWVLMGNGPDAEVPHLASAQRPLKPARWPALDTHVAVTLAFRGRDNGMPDADSLTALRDFEDRLRELLADAELIAHETSEGMRTFHVYADSARFSADPVEKLTKGWSRGRVKVKVSTDHDWAGVRHLRP</sequence>
<protein>
    <recommendedName>
        <fullName evidence="2">DUF695 domain-containing protein</fullName>
    </recommendedName>
</protein>